<dbReference type="InterPro" id="IPR005162">
    <property type="entry name" value="Retrotrans_gag_dom"/>
</dbReference>
<dbReference type="PANTHER" id="PTHR33223:SF3">
    <property type="match status" value="1"/>
</dbReference>
<comment type="caution">
    <text evidence="2">The sequence shown here is derived from an EMBL/GenBank/DDBJ whole genome shotgun (WGS) entry which is preliminary data.</text>
</comment>
<accession>A0AAW1XZ52</accession>
<dbReference type="Pfam" id="PF03732">
    <property type="entry name" value="Retrotrans_gag"/>
    <property type="match status" value="1"/>
</dbReference>
<keyword evidence="3" id="KW-1185">Reference proteome</keyword>
<dbReference type="AlphaFoldDB" id="A0AAW1XZ52"/>
<dbReference type="Proteomes" id="UP001457282">
    <property type="component" value="Unassembled WGS sequence"/>
</dbReference>
<name>A0AAW1XZ52_RUBAR</name>
<proteinExistence type="predicted"/>
<reference evidence="2 3" key="1">
    <citation type="journal article" date="2023" name="G3 (Bethesda)">
        <title>A chromosome-length genome assembly and annotation of blackberry (Rubus argutus, cv. 'Hillquist').</title>
        <authorList>
            <person name="Bruna T."/>
            <person name="Aryal R."/>
            <person name="Dudchenko O."/>
            <person name="Sargent D.J."/>
            <person name="Mead D."/>
            <person name="Buti M."/>
            <person name="Cavallini A."/>
            <person name="Hytonen T."/>
            <person name="Andres J."/>
            <person name="Pham M."/>
            <person name="Weisz D."/>
            <person name="Mascagni F."/>
            <person name="Usai G."/>
            <person name="Natali L."/>
            <person name="Bassil N."/>
            <person name="Fernandez G.E."/>
            <person name="Lomsadze A."/>
            <person name="Armour M."/>
            <person name="Olukolu B."/>
            <person name="Poorten T."/>
            <person name="Britton C."/>
            <person name="Davik J."/>
            <person name="Ashrafi H."/>
            <person name="Aiden E.L."/>
            <person name="Borodovsky M."/>
            <person name="Worthington M."/>
        </authorList>
    </citation>
    <scope>NUCLEOTIDE SEQUENCE [LARGE SCALE GENOMIC DNA]</scope>
    <source>
        <strain evidence="2">PI 553951</strain>
    </source>
</reference>
<evidence type="ECO:0000313" key="3">
    <source>
        <dbReference type="Proteomes" id="UP001457282"/>
    </source>
</evidence>
<gene>
    <name evidence="2" type="ORF">M0R45_007713</name>
</gene>
<feature type="domain" description="Retrotransposon gag" evidence="1">
    <location>
        <begin position="80"/>
        <end position="173"/>
    </location>
</feature>
<organism evidence="2 3">
    <name type="scientific">Rubus argutus</name>
    <name type="common">Southern blackberry</name>
    <dbReference type="NCBI Taxonomy" id="59490"/>
    <lineage>
        <taxon>Eukaryota</taxon>
        <taxon>Viridiplantae</taxon>
        <taxon>Streptophyta</taxon>
        <taxon>Embryophyta</taxon>
        <taxon>Tracheophyta</taxon>
        <taxon>Spermatophyta</taxon>
        <taxon>Magnoliopsida</taxon>
        <taxon>eudicotyledons</taxon>
        <taxon>Gunneridae</taxon>
        <taxon>Pentapetalae</taxon>
        <taxon>rosids</taxon>
        <taxon>fabids</taxon>
        <taxon>Rosales</taxon>
        <taxon>Rosaceae</taxon>
        <taxon>Rosoideae</taxon>
        <taxon>Rosoideae incertae sedis</taxon>
        <taxon>Rubus</taxon>
    </lineage>
</organism>
<sequence length="278" mass="31248">MALVNQTLRELAQPTTTDSPLCIVYPILDTNYELRSGAIHLLPHFCGHPYEDPHKHLKEFQLVSATMKPQGVSDEQVKLRLFPFSLKDKAKDWLYDLPSGTITTWEQMARTFLIKFFPAKRASEIRKELVSIQQTDKELFHEYWDRFKRLIASCPHHGLADANLVQYFYEGLTHTDWLMVDALSGGALMNKTAAEANTMLEGMATNSQQFGSRRETPKASVNEVGHSSHLEQQITALTSLVQQALVPPSMVCVVYSMVGHASETCPSVFEQANAMGGY</sequence>
<dbReference type="PANTHER" id="PTHR33223">
    <property type="entry name" value="CCHC-TYPE DOMAIN-CONTAINING PROTEIN"/>
    <property type="match status" value="1"/>
</dbReference>
<evidence type="ECO:0000313" key="2">
    <source>
        <dbReference type="EMBL" id="KAK9942023.1"/>
    </source>
</evidence>
<dbReference type="EMBL" id="JBEDUW010000002">
    <property type="protein sequence ID" value="KAK9942023.1"/>
    <property type="molecule type" value="Genomic_DNA"/>
</dbReference>
<protein>
    <recommendedName>
        <fullName evidence="1">Retrotransposon gag domain-containing protein</fullName>
    </recommendedName>
</protein>
<evidence type="ECO:0000259" key="1">
    <source>
        <dbReference type="Pfam" id="PF03732"/>
    </source>
</evidence>